<dbReference type="EMBL" id="BX284605">
    <property type="protein sequence ID" value="CAH2189256.1"/>
    <property type="molecule type" value="Genomic_DNA"/>
</dbReference>
<evidence type="ECO:0000313" key="3">
    <source>
        <dbReference type="Proteomes" id="UP000001940"/>
    </source>
</evidence>
<evidence type="ECO:0000313" key="4">
    <source>
        <dbReference type="WormBase" id="Y97E10C.2a"/>
    </source>
</evidence>
<dbReference type="AlphaFoldDB" id="A0A8S4Q9Q4"/>
<accession>A0A8S4Q9Q4</accession>
<evidence type="ECO:0000256" key="1">
    <source>
        <dbReference type="SAM" id="Phobius"/>
    </source>
</evidence>
<keyword evidence="3" id="KW-1185">Reference proteome</keyword>
<feature type="transmembrane region" description="Helical" evidence="1">
    <location>
        <begin position="64"/>
        <end position="81"/>
    </location>
</feature>
<dbReference type="Proteomes" id="UP000001940">
    <property type="component" value="Chromosome V"/>
</dbReference>
<dbReference type="WormBase" id="Y97E10C.2a">
    <property type="protein sequence ID" value="CE54395"/>
    <property type="gene ID" value="WBGene00306123"/>
</dbReference>
<organism evidence="2 3">
    <name type="scientific">Caenorhabditis elegans</name>
    <dbReference type="NCBI Taxonomy" id="6239"/>
    <lineage>
        <taxon>Eukaryota</taxon>
        <taxon>Metazoa</taxon>
        <taxon>Ecdysozoa</taxon>
        <taxon>Nematoda</taxon>
        <taxon>Chromadorea</taxon>
        <taxon>Rhabditida</taxon>
        <taxon>Rhabditina</taxon>
        <taxon>Rhabditomorpha</taxon>
        <taxon>Rhabditoidea</taxon>
        <taxon>Rhabditidae</taxon>
        <taxon>Peloderinae</taxon>
        <taxon>Caenorhabditis</taxon>
    </lineage>
</organism>
<keyword evidence="1" id="KW-0812">Transmembrane</keyword>
<protein>
    <submittedName>
        <fullName evidence="2">MARVEL domain-containing protein</fullName>
    </submittedName>
</protein>
<gene>
    <name evidence="2" type="ORF">CELE_Y97E10C.2</name>
    <name evidence="2 4" type="ORF">Y97E10C.2</name>
</gene>
<proteinExistence type="predicted"/>
<sequence length="122" mass="14096">MYSLSALLSIIQISILVHVFCTCDFSSQTEHVRDTLNFFFVVYFGVSLALVFLSLWYKTVTPNMIGLSLYTFAGSLSLYFIEDLYLESDNFLAWPIALVCCGFCSLSTCWWSVYQEKFQNLW</sequence>
<dbReference type="AGR" id="WB:WBGene00306123"/>
<feature type="transmembrane region" description="Helical" evidence="1">
    <location>
        <begin position="93"/>
        <end position="114"/>
    </location>
</feature>
<keyword evidence="1" id="KW-1133">Transmembrane helix</keyword>
<keyword evidence="1" id="KW-0472">Membrane</keyword>
<name>A0A8S4Q9Q4_CAEEL</name>
<dbReference type="OrthoDB" id="5775896at2759"/>
<evidence type="ECO:0000313" key="2">
    <source>
        <dbReference type="EMBL" id="CAH2189256.1"/>
    </source>
</evidence>
<reference evidence="2 3" key="1">
    <citation type="journal article" date="1998" name="Science">
        <title>Genome sequence of the nematode C. elegans: a platform for investigating biology.</title>
        <authorList>
            <consortium name="The C. elegans sequencing consortium"/>
            <person name="Sulson J.E."/>
            <person name="Waterston R."/>
        </authorList>
    </citation>
    <scope>NUCLEOTIDE SEQUENCE [LARGE SCALE GENOMIC DNA]</scope>
    <source>
        <strain evidence="2 3">Bristol N2</strain>
    </source>
</reference>
<feature type="transmembrane region" description="Helical" evidence="1">
    <location>
        <begin position="37"/>
        <end position="57"/>
    </location>
</feature>